<dbReference type="Pfam" id="PF00249">
    <property type="entry name" value="Myb_DNA-binding"/>
    <property type="match status" value="3"/>
</dbReference>
<dbReference type="CDD" id="cd00167">
    <property type="entry name" value="SANT"/>
    <property type="match status" value="3"/>
</dbReference>
<dbReference type="GeneID" id="7444894"/>
<dbReference type="GO" id="GO:0006355">
    <property type="term" value="P:regulation of DNA-templated transcription"/>
    <property type="evidence" value="ECO:0000318"/>
    <property type="project" value="GO_Central"/>
</dbReference>
<dbReference type="EMBL" id="CM000642">
    <property type="protein sequence ID" value="EED92176.1"/>
    <property type="molecule type" value="Genomic_DNA"/>
</dbReference>
<dbReference type="InParanoid" id="B8C3S8"/>
<gene>
    <name evidence="3" type="primary">MYB20</name>
    <name evidence="3" type="ORF">THAPSDRAFT_262635</name>
</gene>
<dbReference type="InterPro" id="IPR001005">
    <property type="entry name" value="SANT/Myb"/>
</dbReference>
<evidence type="ECO:0000313" key="3">
    <source>
        <dbReference type="EMBL" id="EED92176.1"/>
    </source>
</evidence>
<feature type="non-terminal residue" evidence="3">
    <location>
        <position position="145"/>
    </location>
</feature>
<dbReference type="Gene3D" id="1.10.10.60">
    <property type="entry name" value="Homeodomain-like"/>
    <property type="match status" value="3"/>
</dbReference>
<feature type="domain" description="Myb-like" evidence="1">
    <location>
        <begin position="99"/>
        <end position="145"/>
    </location>
</feature>
<dbReference type="SMART" id="SM00717">
    <property type="entry name" value="SANT"/>
    <property type="match status" value="3"/>
</dbReference>
<dbReference type="eggNOG" id="KOG0048">
    <property type="taxonomic scope" value="Eukaryota"/>
</dbReference>
<reference evidence="3 4" key="2">
    <citation type="journal article" date="2008" name="Nature">
        <title>The Phaeodactylum genome reveals the evolutionary history of diatom genomes.</title>
        <authorList>
            <person name="Bowler C."/>
            <person name="Allen A.E."/>
            <person name="Badger J.H."/>
            <person name="Grimwood J."/>
            <person name="Jabbari K."/>
            <person name="Kuo A."/>
            <person name="Maheswari U."/>
            <person name="Martens C."/>
            <person name="Maumus F."/>
            <person name="Otillar R.P."/>
            <person name="Rayko E."/>
            <person name="Salamov A."/>
            <person name="Vandepoele K."/>
            <person name="Beszteri B."/>
            <person name="Gruber A."/>
            <person name="Heijde M."/>
            <person name="Katinka M."/>
            <person name="Mock T."/>
            <person name="Valentin K."/>
            <person name="Verret F."/>
            <person name="Berges J.A."/>
            <person name="Brownlee C."/>
            <person name="Cadoret J.P."/>
            <person name="Chiovitti A."/>
            <person name="Choi C.J."/>
            <person name="Coesel S."/>
            <person name="De Martino A."/>
            <person name="Detter J.C."/>
            <person name="Durkin C."/>
            <person name="Falciatore A."/>
            <person name="Fournet J."/>
            <person name="Haruta M."/>
            <person name="Huysman M.J."/>
            <person name="Jenkins B.D."/>
            <person name="Jiroutova K."/>
            <person name="Jorgensen R.E."/>
            <person name="Joubert Y."/>
            <person name="Kaplan A."/>
            <person name="Kroger N."/>
            <person name="Kroth P.G."/>
            <person name="La Roche J."/>
            <person name="Lindquist E."/>
            <person name="Lommer M."/>
            <person name="Martin-Jezequel V."/>
            <person name="Lopez P.J."/>
            <person name="Lucas S."/>
            <person name="Mangogna M."/>
            <person name="McGinnis K."/>
            <person name="Medlin L.K."/>
            <person name="Montsant A."/>
            <person name="Oudot-Le Secq M.P."/>
            <person name="Napoli C."/>
            <person name="Obornik M."/>
            <person name="Parker M.S."/>
            <person name="Petit J.L."/>
            <person name="Porcel B.M."/>
            <person name="Poulsen N."/>
            <person name="Robison M."/>
            <person name="Rychlewski L."/>
            <person name="Rynearson T.A."/>
            <person name="Schmutz J."/>
            <person name="Shapiro H."/>
            <person name="Siaut M."/>
            <person name="Stanley M."/>
            <person name="Sussman M.R."/>
            <person name="Taylor A.R."/>
            <person name="Vardi A."/>
            <person name="von Dassow P."/>
            <person name="Vyverman W."/>
            <person name="Willis A."/>
            <person name="Wyrwicz L.S."/>
            <person name="Rokhsar D.S."/>
            <person name="Weissenbach J."/>
            <person name="Armbrust E.V."/>
            <person name="Green B.R."/>
            <person name="Van de Peer Y."/>
            <person name="Grigoriev I.V."/>
        </authorList>
    </citation>
    <scope>NUCLEOTIDE SEQUENCE [LARGE SCALE GENOMIC DNA]</scope>
    <source>
        <strain evidence="3 4">CCMP1335</strain>
    </source>
</reference>
<organism evidence="3 4">
    <name type="scientific">Thalassiosira pseudonana</name>
    <name type="common">Marine diatom</name>
    <name type="synonym">Cyclotella nana</name>
    <dbReference type="NCBI Taxonomy" id="35128"/>
    <lineage>
        <taxon>Eukaryota</taxon>
        <taxon>Sar</taxon>
        <taxon>Stramenopiles</taxon>
        <taxon>Ochrophyta</taxon>
        <taxon>Bacillariophyta</taxon>
        <taxon>Coscinodiscophyceae</taxon>
        <taxon>Thalassiosirophycidae</taxon>
        <taxon>Thalassiosirales</taxon>
        <taxon>Thalassiosiraceae</taxon>
        <taxon>Thalassiosira</taxon>
    </lineage>
</organism>
<dbReference type="OMA" id="WNDTEDH"/>
<dbReference type="PROSITE" id="PS51294">
    <property type="entry name" value="HTH_MYB"/>
    <property type="match status" value="3"/>
</dbReference>
<evidence type="ECO:0000259" key="1">
    <source>
        <dbReference type="PROSITE" id="PS50090"/>
    </source>
</evidence>
<sequence>RWSEQEDQYLRRAVHTLGENSFKMISEKVFHGTRTEVQCKNRWKKSLQPGLIKGKWSTEEDATIIKCVESGITKWSEIAKRLPGRIGEQVKEHWVNNLDPDVKKGVWSQTEMNTLINAQKQLGNRWSEIAKLIPGRSENSVKNRW</sequence>
<dbReference type="InterPro" id="IPR017930">
    <property type="entry name" value="Myb_dom"/>
</dbReference>
<feature type="domain" description="HTH myb-type" evidence="2">
    <location>
        <begin position="99"/>
        <end position="145"/>
    </location>
</feature>
<dbReference type="AlphaFoldDB" id="B8C3S8"/>
<feature type="domain" description="Myb-like" evidence="1">
    <location>
        <begin position="1"/>
        <end position="47"/>
    </location>
</feature>
<dbReference type="PROSITE" id="PS50090">
    <property type="entry name" value="MYB_LIKE"/>
    <property type="match status" value="3"/>
</dbReference>
<dbReference type="InterPro" id="IPR009057">
    <property type="entry name" value="Homeodomain-like_sf"/>
</dbReference>
<proteinExistence type="predicted"/>
<accession>B8C3S8</accession>
<name>B8C3S8_THAPS</name>
<dbReference type="SUPFAM" id="SSF46689">
    <property type="entry name" value="Homeodomain-like"/>
    <property type="match status" value="2"/>
</dbReference>
<dbReference type="GO" id="GO:0000981">
    <property type="term" value="F:DNA-binding transcription factor activity, RNA polymerase II-specific"/>
    <property type="evidence" value="ECO:0000318"/>
    <property type="project" value="GO_Central"/>
</dbReference>
<dbReference type="PANTHER" id="PTHR45614">
    <property type="entry name" value="MYB PROTEIN-RELATED"/>
    <property type="match status" value="1"/>
</dbReference>
<dbReference type="GO" id="GO:0005634">
    <property type="term" value="C:nucleus"/>
    <property type="evidence" value="ECO:0000318"/>
    <property type="project" value="GO_Central"/>
</dbReference>
<dbReference type="InterPro" id="IPR050560">
    <property type="entry name" value="MYB_TF"/>
</dbReference>
<feature type="non-terminal residue" evidence="3">
    <location>
        <position position="1"/>
    </location>
</feature>
<dbReference type="HOGENOM" id="CLU_028567_26_0_1"/>
<feature type="domain" description="HTH myb-type" evidence="2">
    <location>
        <begin position="1"/>
        <end position="51"/>
    </location>
</feature>
<feature type="domain" description="HTH myb-type" evidence="2">
    <location>
        <begin position="53"/>
        <end position="94"/>
    </location>
</feature>
<keyword evidence="4" id="KW-1185">Reference proteome</keyword>
<feature type="domain" description="Myb-like" evidence="1">
    <location>
        <begin position="48"/>
        <end position="98"/>
    </location>
</feature>
<dbReference type="Proteomes" id="UP000001449">
    <property type="component" value="Chromosome 5"/>
</dbReference>
<dbReference type="RefSeq" id="XP_002290424.1">
    <property type="nucleotide sequence ID" value="XM_002290388.1"/>
</dbReference>
<evidence type="ECO:0000259" key="2">
    <source>
        <dbReference type="PROSITE" id="PS51294"/>
    </source>
</evidence>
<dbReference type="PaxDb" id="35128-Thaps262635"/>
<dbReference type="PANTHER" id="PTHR45614:SF274">
    <property type="entry name" value="MYB-LIKE DNA-BINDING PROTEIN"/>
    <property type="match status" value="1"/>
</dbReference>
<reference evidence="3 4" key="1">
    <citation type="journal article" date="2004" name="Science">
        <title>The genome of the diatom Thalassiosira pseudonana: ecology, evolution, and metabolism.</title>
        <authorList>
            <person name="Armbrust E.V."/>
            <person name="Berges J.A."/>
            <person name="Bowler C."/>
            <person name="Green B.R."/>
            <person name="Martinez D."/>
            <person name="Putnam N.H."/>
            <person name="Zhou S."/>
            <person name="Allen A.E."/>
            <person name="Apt K.E."/>
            <person name="Bechner M."/>
            <person name="Brzezinski M.A."/>
            <person name="Chaal B.K."/>
            <person name="Chiovitti A."/>
            <person name="Davis A.K."/>
            <person name="Demarest M.S."/>
            <person name="Detter J.C."/>
            <person name="Glavina T."/>
            <person name="Goodstein D."/>
            <person name="Hadi M.Z."/>
            <person name="Hellsten U."/>
            <person name="Hildebrand M."/>
            <person name="Jenkins B.D."/>
            <person name="Jurka J."/>
            <person name="Kapitonov V.V."/>
            <person name="Kroger N."/>
            <person name="Lau W.W."/>
            <person name="Lane T.W."/>
            <person name="Larimer F.W."/>
            <person name="Lippmeier J.C."/>
            <person name="Lucas S."/>
            <person name="Medina M."/>
            <person name="Montsant A."/>
            <person name="Obornik M."/>
            <person name="Parker M.S."/>
            <person name="Palenik B."/>
            <person name="Pazour G.J."/>
            <person name="Richardson P.M."/>
            <person name="Rynearson T.A."/>
            <person name="Saito M.A."/>
            <person name="Schwartz D.C."/>
            <person name="Thamatrakoln K."/>
            <person name="Valentin K."/>
            <person name="Vardi A."/>
            <person name="Wilkerson F.P."/>
            <person name="Rokhsar D.S."/>
        </authorList>
    </citation>
    <scope>NUCLEOTIDE SEQUENCE [LARGE SCALE GENOMIC DNA]</scope>
    <source>
        <strain evidence="3 4">CCMP1335</strain>
    </source>
</reference>
<dbReference type="KEGG" id="tps:THAPSDRAFT_262635"/>
<protein>
    <submittedName>
        <fullName evidence="3">MYB DNA binding protein/ transcription factor-like protein</fullName>
    </submittedName>
</protein>
<evidence type="ECO:0000313" key="4">
    <source>
        <dbReference type="Proteomes" id="UP000001449"/>
    </source>
</evidence>
<dbReference type="GO" id="GO:0000978">
    <property type="term" value="F:RNA polymerase II cis-regulatory region sequence-specific DNA binding"/>
    <property type="evidence" value="ECO:0000318"/>
    <property type="project" value="GO_Central"/>
</dbReference>